<dbReference type="InterPro" id="IPR001138">
    <property type="entry name" value="Zn2Cys6_DnaBD"/>
</dbReference>
<keyword evidence="2" id="KW-0805">Transcription regulation</keyword>
<keyword evidence="7" id="KW-0472">Membrane</keyword>
<dbReference type="OrthoDB" id="5229455at2759"/>
<dbReference type="STRING" id="573508.A0A1E3B369"/>
<dbReference type="InterPro" id="IPR021858">
    <property type="entry name" value="Fun_TF"/>
</dbReference>
<comment type="subcellular location">
    <subcellularLocation>
        <location evidence="1">Nucleus</location>
    </subcellularLocation>
</comment>
<evidence type="ECO:0000256" key="2">
    <source>
        <dbReference type="ARBA" id="ARBA00023015"/>
    </source>
</evidence>
<dbReference type="SMART" id="SM00066">
    <property type="entry name" value="GAL4"/>
    <property type="match status" value="1"/>
</dbReference>
<dbReference type="SUPFAM" id="SSF57701">
    <property type="entry name" value="Zn2/Cys6 DNA-binding domain"/>
    <property type="match status" value="1"/>
</dbReference>
<dbReference type="Gene3D" id="4.10.240.10">
    <property type="entry name" value="Zn(2)-C6 fungal-type DNA-binding domain"/>
    <property type="match status" value="1"/>
</dbReference>
<dbReference type="GO" id="GO:0008270">
    <property type="term" value="F:zinc ion binding"/>
    <property type="evidence" value="ECO:0007669"/>
    <property type="project" value="InterPro"/>
</dbReference>
<dbReference type="GO" id="GO:0000976">
    <property type="term" value="F:transcription cis-regulatory region binding"/>
    <property type="evidence" value="ECO:0007669"/>
    <property type="project" value="TreeGrafter"/>
</dbReference>
<dbReference type="PANTHER" id="PTHR37534">
    <property type="entry name" value="TRANSCRIPTIONAL ACTIVATOR PROTEIN UGA3"/>
    <property type="match status" value="1"/>
</dbReference>
<keyword evidence="5" id="KW-0539">Nucleus</keyword>
<proteinExistence type="predicted"/>
<dbReference type="PANTHER" id="PTHR37534:SF43">
    <property type="entry name" value="FINGER DOMAIN PROTEIN, PUTATIVE (AFU_ORTHOLOGUE AFUA_1G01850)-RELATED"/>
    <property type="match status" value="1"/>
</dbReference>
<evidence type="ECO:0000256" key="5">
    <source>
        <dbReference type="ARBA" id="ARBA00023242"/>
    </source>
</evidence>
<dbReference type="CDD" id="cd00067">
    <property type="entry name" value="GAL4"/>
    <property type="match status" value="1"/>
</dbReference>
<feature type="transmembrane region" description="Helical" evidence="7">
    <location>
        <begin position="62"/>
        <end position="82"/>
    </location>
</feature>
<accession>A0A1E3B369</accession>
<evidence type="ECO:0000256" key="3">
    <source>
        <dbReference type="ARBA" id="ARBA00023125"/>
    </source>
</evidence>
<reference evidence="9 10" key="1">
    <citation type="journal article" date="2016" name="BMC Genomics">
        <title>Comparative genomic and transcriptomic analyses of the Fuzhuan brick tea-fermentation fungus Aspergillus cristatus.</title>
        <authorList>
            <person name="Ge Y."/>
            <person name="Wang Y."/>
            <person name="Liu Y."/>
            <person name="Tan Y."/>
            <person name="Ren X."/>
            <person name="Zhang X."/>
            <person name="Hyde K.D."/>
            <person name="Liu Y."/>
            <person name="Liu Z."/>
        </authorList>
    </citation>
    <scope>NUCLEOTIDE SEQUENCE [LARGE SCALE GENOMIC DNA]</scope>
    <source>
        <strain evidence="9 10">GZAAS20.1005</strain>
    </source>
</reference>
<dbReference type="InterPro" id="IPR036864">
    <property type="entry name" value="Zn2-C6_fun-type_DNA-bd_sf"/>
</dbReference>
<evidence type="ECO:0000256" key="1">
    <source>
        <dbReference type="ARBA" id="ARBA00004123"/>
    </source>
</evidence>
<evidence type="ECO:0000313" key="10">
    <source>
        <dbReference type="Proteomes" id="UP000094569"/>
    </source>
</evidence>
<dbReference type="VEuPathDB" id="FungiDB:SI65_09310"/>
<dbReference type="Proteomes" id="UP000094569">
    <property type="component" value="Unassembled WGS sequence"/>
</dbReference>
<feature type="region of interest" description="Disordered" evidence="6">
    <location>
        <begin position="199"/>
        <end position="221"/>
    </location>
</feature>
<name>A0A1E3B369_ASPCR</name>
<dbReference type="PROSITE" id="PS50048">
    <property type="entry name" value="ZN2_CY6_FUNGAL_2"/>
    <property type="match status" value="1"/>
</dbReference>
<dbReference type="AlphaFoldDB" id="A0A1E3B369"/>
<dbReference type="Pfam" id="PF00172">
    <property type="entry name" value="Zn_clus"/>
    <property type="match status" value="1"/>
</dbReference>
<feature type="region of interest" description="Disordered" evidence="6">
    <location>
        <begin position="302"/>
        <end position="348"/>
    </location>
</feature>
<keyword evidence="4" id="KW-0804">Transcription</keyword>
<dbReference type="GO" id="GO:0000981">
    <property type="term" value="F:DNA-binding transcription factor activity, RNA polymerase II-specific"/>
    <property type="evidence" value="ECO:0007669"/>
    <property type="project" value="InterPro"/>
</dbReference>
<evidence type="ECO:0000256" key="6">
    <source>
        <dbReference type="SAM" id="MobiDB-lite"/>
    </source>
</evidence>
<keyword evidence="7" id="KW-1133">Transmembrane helix</keyword>
<feature type="domain" description="Zn(2)-C6 fungal-type" evidence="8">
    <location>
        <begin position="103"/>
        <end position="133"/>
    </location>
</feature>
<sequence>MPGCTVLNRPHSHLSLSTTWSLDSVNPFEERYQTASHVQFRQVDGDLTDVDYTWDALCSRVLSLWLVIVAVISHSVLLSVSLRVMPRPRRPGAPEPKRRSRNGCWPCKARKVKCGEEKPSCLNCRRQNDRCDYSIKLNWEGRTRRKFSVEPPSPLCNGYSTHIFSSVSPPAFHQSLPSVSEDTSTRAAENIFLWEHKLSHTNPGTHHNRKLSGSERPPSSVPQFEQAAFAGVGSPVEINDLLQVQDVAISWVENSPHSSSIVSTLNSTPSLVNPIEDGSYPSPAETDSAFDRRFFNRSMQNSSFPHAQQTGPVSNSQSPSGDIYYPGIPIDSLLDKPEDEEDRSLDLSTPEKRWQTYLRTVTDNYGLDCGRPDLDLNKNDDHAAIDVNRALQLIHPQWHSQRDIEPEFNFVQELKSKNRTYYDSPVPVDIPRYLSPLPMNLLKNPINLMYFHHFLNHTAKMLVPHDCEDNPFVSVLPSMAVADSNLLNLTLAYSASHRARYLGHAEPANRIADWVSDVFPALRFALDNPHTSITNSHLATAVMLLSLKIISPSTFEVPIPWQSHLSLARGLFQAHAEHMAYPGNHIGAFLARWLGYIDIMGTLSCRDGDPPLDMYYSVMNACSTGGEHDEFSVDCFTGFSPRTGACLIRLGKLVHRCDNECFDEVGMFRLDWTASVDMILEAKSLVMEFEALRTQVHVNGKHYRGSPTDLLAMDRAFCCSALLHLHRRILGSTLFSPAVDEAQDGLLRALAQIEPGGSTEVGALFPLFTAGCEVQDTKQRTEILERFVILETTGMKQIQNARRLMQRCWDEDLPWIALAKGEFLG</sequence>
<dbReference type="PROSITE" id="PS00463">
    <property type="entry name" value="ZN2_CY6_FUNGAL_1"/>
    <property type="match status" value="1"/>
</dbReference>
<dbReference type="EMBL" id="JXNT01000017">
    <property type="protein sequence ID" value="ODM15369.1"/>
    <property type="molecule type" value="Genomic_DNA"/>
</dbReference>
<dbReference type="GO" id="GO:0005634">
    <property type="term" value="C:nucleus"/>
    <property type="evidence" value="ECO:0007669"/>
    <property type="project" value="UniProtKB-SubCell"/>
</dbReference>
<dbReference type="GO" id="GO:0045944">
    <property type="term" value="P:positive regulation of transcription by RNA polymerase II"/>
    <property type="evidence" value="ECO:0007669"/>
    <property type="project" value="TreeGrafter"/>
</dbReference>
<dbReference type="Pfam" id="PF11951">
    <property type="entry name" value="Fungal_trans_2"/>
    <property type="match status" value="1"/>
</dbReference>
<evidence type="ECO:0000256" key="7">
    <source>
        <dbReference type="SAM" id="Phobius"/>
    </source>
</evidence>
<feature type="compositionally biased region" description="Polar residues" evidence="6">
    <location>
        <begin position="302"/>
        <end position="320"/>
    </location>
</feature>
<organism evidence="9 10">
    <name type="scientific">Aspergillus cristatus</name>
    <name type="common">Chinese Fuzhuan brick tea-fermentation fungus</name>
    <name type="synonym">Eurotium cristatum</name>
    <dbReference type="NCBI Taxonomy" id="573508"/>
    <lineage>
        <taxon>Eukaryota</taxon>
        <taxon>Fungi</taxon>
        <taxon>Dikarya</taxon>
        <taxon>Ascomycota</taxon>
        <taxon>Pezizomycotina</taxon>
        <taxon>Eurotiomycetes</taxon>
        <taxon>Eurotiomycetidae</taxon>
        <taxon>Eurotiales</taxon>
        <taxon>Aspergillaceae</taxon>
        <taxon>Aspergillus</taxon>
        <taxon>Aspergillus subgen. Aspergillus</taxon>
    </lineage>
</organism>
<evidence type="ECO:0000313" key="9">
    <source>
        <dbReference type="EMBL" id="ODM15369.1"/>
    </source>
</evidence>
<gene>
    <name evidence="9" type="ORF">SI65_09310</name>
</gene>
<keyword evidence="3" id="KW-0238">DNA-binding</keyword>
<evidence type="ECO:0000259" key="8">
    <source>
        <dbReference type="PROSITE" id="PS50048"/>
    </source>
</evidence>
<keyword evidence="7" id="KW-0812">Transmembrane</keyword>
<evidence type="ECO:0000256" key="4">
    <source>
        <dbReference type="ARBA" id="ARBA00023163"/>
    </source>
</evidence>
<keyword evidence="10" id="KW-1185">Reference proteome</keyword>
<comment type="caution">
    <text evidence="9">The sequence shown here is derived from an EMBL/GenBank/DDBJ whole genome shotgun (WGS) entry which is preliminary data.</text>
</comment>
<protein>
    <recommendedName>
        <fullName evidence="8">Zn(2)-C6 fungal-type domain-containing protein</fullName>
    </recommendedName>
</protein>